<evidence type="ECO:0000256" key="1">
    <source>
        <dbReference type="SAM" id="MobiDB-lite"/>
    </source>
</evidence>
<feature type="compositionally biased region" description="Low complexity" evidence="1">
    <location>
        <begin position="53"/>
        <end position="76"/>
    </location>
</feature>
<dbReference type="EMBL" id="PGTZ01000006">
    <property type="protein sequence ID" value="PJI95138.1"/>
    <property type="molecule type" value="Genomic_DNA"/>
</dbReference>
<dbReference type="Pfam" id="PF19843">
    <property type="entry name" value="DUF6318"/>
    <property type="match status" value="1"/>
</dbReference>
<feature type="domain" description="DUF6318" evidence="2">
    <location>
        <begin position="92"/>
        <end position="229"/>
    </location>
</feature>
<dbReference type="AlphaFoldDB" id="A0A2M8WW45"/>
<evidence type="ECO:0000259" key="2">
    <source>
        <dbReference type="Pfam" id="PF19843"/>
    </source>
</evidence>
<organism evidence="3 4">
    <name type="scientific">Luteimicrobium subarcticum</name>
    <dbReference type="NCBI Taxonomy" id="620910"/>
    <lineage>
        <taxon>Bacteria</taxon>
        <taxon>Bacillati</taxon>
        <taxon>Actinomycetota</taxon>
        <taxon>Actinomycetes</taxon>
        <taxon>Micrococcales</taxon>
        <taxon>Luteimicrobium</taxon>
    </lineage>
</organism>
<proteinExistence type="predicted"/>
<dbReference type="Proteomes" id="UP000231586">
    <property type="component" value="Unassembled WGS sequence"/>
</dbReference>
<reference evidence="3 4" key="1">
    <citation type="submission" date="2017-11" db="EMBL/GenBank/DDBJ databases">
        <title>Genomic Encyclopedia of Archaeal and Bacterial Type Strains, Phase II (KMG-II): From Individual Species to Whole Genera.</title>
        <authorList>
            <person name="Goeker M."/>
        </authorList>
    </citation>
    <scope>NUCLEOTIDE SEQUENCE [LARGE SCALE GENOMIC DNA]</scope>
    <source>
        <strain evidence="3 4">DSM 22413</strain>
    </source>
</reference>
<dbReference type="InterPro" id="IPR046281">
    <property type="entry name" value="DUF6318"/>
</dbReference>
<name>A0A2M8WW45_9MICO</name>
<accession>A0A2M8WW45</accession>
<sequence length="237" mass="25064">MTAPTAPARDSRRPTTVRATRSGAALVAAAALLLGGCTTGDDAHAEKPWPTVAGETHAAPPETPTPTSRPTSGATPKAAPAPRSTGSIDDVVPKPARPVAMDRTDAAGARAAAVYFTELYPYTMGTLDLTEFDRMCNYEMSNFCRDVRDEAKRFSAEETIYRGGAISVRVVAVHPRDELTHAFAVDIVTSQAPARVTKRTGRSQVVNAEPKVNARVVLLHERGGWTVVGLGTPSGKS</sequence>
<gene>
    <name evidence="3" type="ORF">CLV34_0992</name>
</gene>
<protein>
    <recommendedName>
        <fullName evidence="2">DUF6318 domain-containing protein</fullName>
    </recommendedName>
</protein>
<evidence type="ECO:0000313" key="3">
    <source>
        <dbReference type="EMBL" id="PJI95138.1"/>
    </source>
</evidence>
<comment type="caution">
    <text evidence="3">The sequence shown here is derived from an EMBL/GenBank/DDBJ whole genome shotgun (WGS) entry which is preliminary data.</text>
</comment>
<feature type="region of interest" description="Disordered" evidence="1">
    <location>
        <begin position="1"/>
        <end position="20"/>
    </location>
</feature>
<dbReference type="OrthoDB" id="5148029at2"/>
<feature type="region of interest" description="Disordered" evidence="1">
    <location>
        <begin position="39"/>
        <end position="95"/>
    </location>
</feature>
<dbReference type="RefSeq" id="WP_157803699.1">
    <property type="nucleotide sequence ID" value="NZ_PGTZ01000006.1"/>
</dbReference>
<evidence type="ECO:0000313" key="4">
    <source>
        <dbReference type="Proteomes" id="UP000231586"/>
    </source>
</evidence>
<keyword evidence="4" id="KW-1185">Reference proteome</keyword>